<reference evidence="15" key="1">
    <citation type="journal article" date="2015" name="Proc. Natl. Acad. Sci. U.S.A.">
        <title>The maize disease resistance gene Htn1 against northern corn leaf blight encodes a wall-associated receptor-like kinase.</title>
        <authorList>
            <person name="Hurni S."/>
            <person name="Scheuermann D."/>
            <person name="Krattinger S.G."/>
            <person name="Kessel B."/>
            <person name="Wicker T."/>
            <person name="Herren G."/>
            <person name="Fitze M.N."/>
            <person name="Breen J."/>
            <person name="Presterl T."/>
            <person name="Ouzunova M."/>
            <person name="Keller B."/>
        </authorList>
    </citation>
    <scope>NUCLEOTIDE SEQUENCE</scope>
    <source>
        <tissue evidence="15">Leaf</tissue>
    </source>
</reference>
<dbReference type="EMBL" id="KR014667">
    <property type="protein sequence ID" value="AKP45166.1"/>
    <property type="molecule type" value="mRNA"/>
</dbReference>
<evidence type="ECO:0000256" key="11">
    <source>
        <dbReference type="ARBA" id="ARBA00023180"/>
    </source>
</evidence>
<dbReference type="Gene3D" id="3.30.200.20">
    <property type="entry name" value="Phosphorylase Kinase, domain 1"/>
    <property type="match status" value="1"/>
</dbReference>
<evidence type="ECO:0000256" key="13">
    <source>
        <dbReference type="SAM" id="SignalP"/>
    </source>
</evidence>
<evidence type="ECO:0000256" key="10">
    <source>
        <dbReference type="ARBA" id="ARBA00023136"/>
    </source>
</evidence>
<feature type="signal peptide" evidence="13">
    <location>
        <begin position="1"/>
        <end position="27"/>
    </location>
</feature>
<dbReference type="FunFam" id="1.10.510.10:FF:000590">
    <property type="entry name" value="PR5-like receptor kinase"/>
    <property type="match status" value="1"/>
</dbReference>
<dbReference type="GO" id="GO:0016020">
    <property type="term" value="C:membrane"/>
    <property type="evidence" value="ECO:0007669"/>
    <property type="project" value="UniProtKB-SubCell"/>
</dbReference>
<keyword evidence="2" id="KW-0723">Serine/threonine-protein kinase</keyword>
<dbReference type="InterPro" id="IPR017441">
    <property type="entry name" value="Protein_kinase_ATP_BS"/>
</dbReference>
<keyword evidence="15" id="KW-0675">Receptor</keyword>
<evidence type="ECO:0000256" key="6">
    <source>
        <dbReference type="ARBA" id="ARBA00022741"/>
    </source>
</evidence>
<dbReference type="PROSITE" id="PS50011">
    <property type="entry name" value="PROTEIN_KINASE_DOM"/>
    <property type="match status" value="1"/>
</dbReference>
<keyword evidence="4" id="KW-0812">Transmembrane</keyword>
<feature type="chain" id="PRO_5010033170" evidence="13">
    <location>
        <begin position="28"/>
        <end position="667"/>
    </location>
</feature>
<dbReference type="InterPro" id="IPR045874">
    <property type="entry name" value="LRK10/LRL21-25-like"/>
</dbReference>
<keyword evidence="11" id="KW-0325">Glycoprotein</keyword>
<dbReference type="CDD" id="cd14066">
    <property type="entry name" value="STKc_IRAK"/>
    <property type="match status" value="1"/>
</dbReference>
<proteinExistence type="evidence at transcript level"/>
<dbReference type="PROSITE" id="PS00107">
    <property type="entry name" value="PROTEIN_KINASE_ATP"/>
    <property type="match status" value="1"/>
</dbReference>
<organism evidence="15">
    <name type="scientific">Zea mays</name>
    <name type="common">Maize</name>
    <dbReference type="NCBI Taxonomy" id="4577"/>
    <lineage>
        <taxon>Eukaryota</taxon>
        <taxon>Viridiplantae</taxon>
        <taxon>Streptophyta</taxon>
        <taxon>Embryophyta</taxon>
        <taxon>Tracheophyta</taxon>
        <taxon>Spermatophyta</taxon>
        <taxon>Magnoliopsida</taxon>
        <taxon>Liliopsida</taxon>
        <taxon>Poales</taxon>
        <taxon>Poaceae</taxon>
        <taxon>PACMAD clade</taxon>
        <taxon>Panicoideae</taxon>
        <taxon>Andropogonodae</taxon>
        <taxon>Andropogoneae</taxon>
        <taxon>Tripsacinae</taxon>
        <taxon>Zea</taxon>
    </lineage>
</organism>
<dbReference type="InterPro" id="IPR000719">
    <property type="entry name" value="Prot_kinase_dom"/>
</dbReference>
<protein>
    <submittedName>
        <fullName evidence="15">Wall-associated receptor-like kinase 1</fullName>
    </submittedName>
</protein>
<dbReference type="ExpressionAtlas" id="A0A0H4NTK8">
    <property type="expression patterns" value="baseline and differential"/>
</dbReference>
<dbReference type="Pfam" id="PF13947">
    <property type="entry name" value="GUB_WAK_bind"/>
    <property type="match status" value="1"/>
</dbReference>
<evidence type="ECO:0000256" key="9">
    <source>
        <dbReference type="ARBA" id="ARBA00022989"/>
    </source>
</evidence>
<evidence type="ECO:0000256" key="1">
    <source>
        <dbReference type="ARBA" id="ARBA00004479"/>
    </source>
</evidence>
<dbReference type="InterPro" id="IPR001245">
    <property type="entry name" value="Ser-Thr/Tyr_kinase_cat_dom"/>
</dbReference>
<dbReference type="GO" id="GO:0005524">
    <property type="term" value="F:ATP binding"/>
    <property type="evidence" value="ECO:0007669"/>
    <property type="project" value="UniProtKB-UniRule"/>
</dbReference>
<dbReference type="InterPro" id="IPR008271">
    <property type="entry name" value="Ser/Thr_kinase_AS"/>
</dbReference>
<dbReference type="SMART" id="SM00220">
    <property type="entry name" value="S_TKc"/>
    <property type="match status" value="1"/>
</dbReference>
<dbReference type="InterPro" id="IPR025287">
    <property type="entry name" value="WAK_GUB"/>
</dbReference>
<gene>
    <name evidence="15" type="primary">WAK-RLK1</name>
</gene>
<evidence type="ECO:0000313" key="15">
    <source>
        <dbReference type="EMBL" id="AKP45166.1"/>
    </source>
</evidence>
<dbReference type="PANTHER" id="PTHR27009">
    <property type="entry name" value="RUST RESISTANCE KINASE LR10-RELATED"/>
    <property type="match status" value="1"/>
</dbReference>
<keyword evidence="8 12" id="KW-0067">ATP-binding</keyword>
<keyword evidence="9" id="KW-1133">Transmembrane helix</keyword>
<evidence type="ECO:0000256" key="5">
    <source>
        <dbReference type="ARBA" id="ARBA00022729"/>
    </source>
</evidence>
<evidence type="ECO:0000256" key="7">
    <source>
        <dbReference type="ARBA" id="ARBA00022777"/>
    </source>
</evidence>
<dbReference type="EMBL" id="KR014666">
    <property type="protein sequence ID" value="AKP45154.1"/>
    <property type="molecule type" value="Genomic_DNA"/>
</dbReference>
<keyword evidence="7 15" id="KW-0418">Kinase</keyword>
<dbReference type="Gene3D" id="1.10.510.10">
    <property type="entry name" value="Transferase(Phosphotransferase) domain 1"/>
    <property type="match status" value="1"/>
</dbReference>
<accession>A0A0H4NTK8</accession>
<dbReference type="Pfam" id="PF07714">
    <property type="entry name" value="PK_Tyr_Ser-Thr"/>
    <property type="match status" value="1"/>
</dbReference>
<evidence type="ECO:0000256" key="12">
    <source>
        <dbReference type="PROSITE-ProRule" id="PRU10141"/>
    </source>
</evidence>
<dbReference type="AlphaFoldDB" id="A0A0H4NTK8"/>
<evidence type="ECO:0000256" key="2">
    <source>
        <dbReference type="ARBA" id="ARBA00022527"/>
    </source>
</evidence>
<evidence type="ECO:0000256" key="3">
    <source>
        <dbReference type="ARBA" id="ARBA00022679"/>
    </source>
</evidence>
<keyword evidence="6 12" id="KW-0547">Nucleotide-binding</keyword>
<evidence type="ECO:0000256" key="4">
    <source>
        <dbReference type="ARBA" id="ARBA00022692"/>
    </source>
</evidence>
<dbReference type="PROSITE" id="PS00108">
    <property type="entry name" value="PROTEIN_KINASE_ST"/>
    <property type="match status" value="1"/>
</dbReference>
<dbReference type="SUPFAM" id="SSF56112">
    <property type="entry name" value="Protein kinase-like (PK-like)"/>
    <property type="match status" value="1"/>
</dbReference>
<feature type="domain" description="Protein kinase" evidence="14">
    <location>
        <begin position="380"/>
        <end position="658"/>
    </location>
</feature>
<keyword evidence="5 13" id="KW-0732">Signal</keyword>
<comment type="subcellular location">
    <subcellularLocation>
        <location evidence="1">Membrane</location>
        <topology evidence="1">Single-pass type I membrane protein</topology>
    </subcellularLocation>
</comment>
<dbReference type="InterPro" id="IPR011009">
    <property type="entry name" value="Kinase-like_dom_sf"/>
</dbReference>
<feature type="binding site" evidence="12">
    <location>
        <position position="408"/>
    </location>
    <ligand>
        <name>ATP</name>
        <dbReference type="ChEBI" id="CHEBI:30616"/>
    </ligand>
</feature>
<evidence type="ECO:0000256" key="8">
    <source>
        <dbReference type="ARBA" id="ARBA00022840"/>
    </source>
</evidence>
<sequence>MAAHQPHLSVLLLVLLAAHVVSTSAHGEPPLPSPYNTSAHGEPPLPSTYNASMCSSFWCGGVEIRYPFYLANAIADYSGSYYSCGYTDLSVSCELEVEGSPTTWTPTIRLGGGDYTVKNISYLYDQQTISLADRDVLGGGGCPVVRHNVSFDETWLHLHNASAFDNLTFFFGCHWGPRNTPPEFADYNISCAGFNTPTISGGRSFVFKTGDLDEQEEQELALHCDEVFSVPVRRDALQAIVSNFSLTRDGYGEVLRQGFELEWNRTSEDQCGRCEGSGSGGWCAYSQKREFLGCLCSGGKVGSPFCKPSRSKRKEGPIVGAVAVAFLCLVILTCFLACRHGSLPFKSENKPGTRIESFLQKNESIHPKRYTYADVKRMTKSFAVKLGQGGFGAVYKGSLHDGRQVAVKMLKDTQGDGEEFMNEVASISRTSHVNVVTLLGFCLQGSKRALIYEYMPNGSLERYAFTGDMNSENLLTWERLFDIAIGTARGLEYLHRGCNTRIVHFDIKPHNILLDQDFCPKISDFGLAKLCLNKESAISIAGARGTIGYIAPEVYSKQFGIISSKSDVYSYGMMVLEMVGARDRNTSADSDHSSQYFPQWLYEHLDDYCVGASEINGETTELVRKMIVVGLWCIQVIPTDRPTMTRVVEMLEGSTSNLELPPRVLLS</sequence>
<dbReference type="Pfam" id="PF14380">
    <property type="entry name" value="WAK_assoc"/>
    <property type="match status" value="1"/>
</dbReference>
<keyword evidence="10" id="KW-0472">Membrane</keyword>
<evidence type="ECO:0000259" key="14">
    <source>
        <dbReference type="PROSITE" id="PS50011"/>
    </source>
</evidence>
<dbReference type="GO" id="GO:0030247">
    <property type="term" value="F:polysaccharide binding"/>
    <property type="evidence" value="ECO:0007669"/>
    <property type="project" value="InterPro"/>
</dbReference>
<keyword evidence="3" id="KW-0808">Transferase</keyword>
<dbReference type="FunFam" id="3.30.200.20:FF:000644">
    <property type="entry name" value="Suppressor of npr1-1 constitutive 4"/>
    <property type="match status" value="1"/>
</dbReference>
<dbReference type="GO" id="GO:0004674">
    <property type="term" value="F:protein serine/threonine kinase activity"/>
    <property type="evidence" value="ECO:0007669"/>
    <property type="project" value="UniProtKB-KW"/>
</dbReference>
<dbReference type="InterPro" id="IPR032872">
    <property type="entry name" value="WAK_assoc_C"/>
</dbReference>
<name>A0A0H4NTK8_MAIZE</name>